<accession>X6LP42</accession>
<feature type="compositionally biased region" description="Basic residues" evidence="1">
    <location>
        <begin position="116"/>
        <end position="134"/>
    </location>
</feature>
<proteinExistence type="predicted"/>
<evidence type="ECO:0000313" key="2">
    <source>
        <dbReference type="EMBL" id="ETO03703.1"/>
    </source>
</evidence>
<gene>
    <name evidence="2" type="ORF">RFI_33699</name>
</gene>
<evidence type="ECO:0000256" key="1">
    <source>
        <dbReference type="SAM" id="MobiDB-lite"/>
    </source>
</evidence>
<comment type="caution">
    <text evidence="2">The sequence shown here is derived from an EMBL/GenBank/DDBJ whole genome shotgun (WGS) entry which is preliminary data.</text>
</comment>
<organism evidence="2 3">
    <name type="scientific">Reticulomyxa filosa</name>
    <dbReference type="NCBI Taxonomy" id="46433"/>
    <lineage>
        <taxon>Eukaryota</taxon>
        <taxon>Sar</taxon>
        <taxon>Rhizaria</taxon>
        <taxon>Retaria</taxon>
        <taxon>Foraminifera</taxon>
        <taxon>Monothalamids</taxon>
        <taxon>Reticulomyxidae</taxon>
        <taxon>Reticulomyxa</taxon>
    </lineage>
</organism>
<sequence length="222" mass="26644">MYICVVLDEYKTSESAQHQLERFIFYVSRYENHLHSSKIAKSKLEEFKDHDYLVDAVNTIIDCHELLAWTYPLQFYLFEDDKHKLLLDDSSHTQRRTGSHKKYGDSDDDITDSKQKQRSNKHKPKNKNKHKQPQKQKSYDDFTLTSTDQPNFDHLLEYLQTKLEKYTDNLHEIMEKHSLSFKQRTNIINSCRVTNTFKEHLLDYIYKNVDFHQFSFEKLPLG</sequence>
<dbReference type="OrthoDB" id="10009520at2759"/>
<keyword evidence="3" id="KW-1185">Reference proteome</keyword>
<dbReference type="Proteomes" id="UP000023152">
    <property type="component" value="Unassembled WGS sequence"/>
</dbReference>
<dbReference type="AlphaFoldDB" id="X6LP42"/>
<protein>
    <submittedName>
        <fullName evidence="2">Uncharacterized protein</fullName>
    </submittedName>
</protein>
<feature type="region of interest" description="Disordered" evidence="1">
    <location>
        <begin position="91"/>
        <end position="143"/>
    </location>
</feature>
<dbReference type="Gene3D" id="1.20.120.1750">
    <property type="match status" value="1"/>
</dbReference>
<dbReference type="EMBL" id="ASPP01032555">
    <property type="protein sequence ID" value="ETO03703.1"/>
    <property type="molecule type" value="Genomic_DNA"/>
</dbReference>
<name>X6LP42_RETFI</name>
<evidence type="ECO:0000313" key="3">
    <source>
        <dbReference type="Proteomes" id="UP000023152"/>
    </source>
</evidence>
<reference evidence="2 3" key="1">
    <citation type="journal article" date="2013" name="Curr. Biol.">
        <title>The Genome of the Foraminiferan Reticulomyxa filosa.</title>
        <authorList>
            <person name="Glockner G."/>
            <person name="Hulsmann N."/>
            <person name="Schleicher M."/>
            <person name="Noegel A.A."/>
            <person name="Eichinger L."/>
            <person name="Gallinger C."/>
            <person name="Pawlowski J."/>
            <person name="Sierra R."/>
            <person name="Euteneuer U."/>
            <person name="Pillet L."/>
            <person name="Moustafa A."/>
            <person name="Platzer M."/>
            <person name="Groth M."/>
            <person name="Szafranski K."/>
            <person name="Schliwa M."/>
        </authorList>
    </citation>
    <scope>NUCLEOTIDE SEQUENCE [LARGE SCALE GENOMIC DNA]</scope>
</reference>